<evidence type="ECO:0000313" key="3">
    <source>
        <dbReference type="EMBL" id="KAL3880314.1"/>
    </source>
</evidence>
<dbReference type="AlphaFoldDB" id="A0ABD3X244"/>
<dbReference type="EMBL" id="JBJQND010000004">
    <property type="protein sequence ID" value="KAL3880324.1"/>
    <property type="molecule type" value="Genomic_DNA"/>
</dbReference>
<evidence type="ECO:0000256" key="1">
    <source>
        <dbReference type="SAM" id="Phobius"/>
    </source>
</evidence>
<evidence type="ECO:0000313" key="4">
    <source>
        <dbReference type="EMBL" id="KAL3880324.1"/>
    </source>
</evidence>
<feature type="transmembrane region" description="Helical" evidence="1">
    <location>
        <begin position="50"/>
        <end position="76"/>
    </location>
</feature>
<feature type="transmembrane region" description="Helical" evidence="1">
    <location>
        <begin position="377"/>
        <end position="398"/>
    </location>
</feature>
<dbReference type="SUPFAM" id="SSF53448">
    <property type="entry name" value="Nucleotide-diphospho-sugar transferases"/>
    <property type="match status" value="1"/>
</dbReference>
<dbReference type="Proteomes" id="UP001634394">
    <property type="component" value="Unassembled WGS sequence"/>
</dbReference>
<proteinExistence type="predicted"/>
<keyword evidence="1" id="KW-0812">Transmembrane</keyword>
<dbReference type="InterPro" id="IPR027389">
    <property type="entry name" value="B_mannosylTrfase_Bre-3/Egh"/>
</dbReference>
<accession>A0ABD3X244</accession>
<keyword evidence="1" id="KW-0472">Membrane</keyword>
<evidence type="ECO:0000259" key="2">
    <source>
        <dbReference type="Pfam" id="PF13632"/>
    </source>
</evidence>
<dbReference type="InterPro" id="IPR029044">
    <property type="entry name" value="Nucleotide-diphossugar_trans"/>
</dbReference>
<dbReference type="PANTHER" id="PTHR16779">
    <property type="entry name" value="BETA-1,4-MANNOSYLTRANSFERASE EGH"/>
    <property type="match status" value="1"/>
</dbReference>
<keyword evidence="5" id="KW-1185">Reference proteome</keyword>
<dbReference type="Pfam" id="PF13632">
    <property type="entry name" value="Glyco_trans_2_3"/>
    <property type="match status" value="1"/>
</dbReference>
<protein>
    <recommendedName>
        <fullName evidence="2">Glycosyltransferase 2-like domain-containing protein</fullName>
    </recommendedName>
</protein>
<dbReference type="EMBL" id="JBJQND010000004">
    <property type="protein sequence ID" value="KAL3880314.1"/>
    <property type="molecule type" value="Genomic_DNA"/>
</dbReference>
<name>A0ABD3X244_SINWO</name>
<dbReference type="PANTHER" id="PTHR16779:SF1">
    <property type="entry name" value="BETA-1,4-MANNOSYLTRANSFERASE EGH"/>
    <property type="match status" value="1"/>
</dbReference>
<organism evidence="4 5">
    <name type="scientific">Sinanodonta woodiana</name>
    <name type="common">Chinese pond mussel</name>
    <name type="synonym">Anodonta woodiana</name>
    <dbReference type="NCBI Taxonomy" id="1069815"/>
    <lineage>
        <taxon>Eukaryota</taxon>
        <taxon>Metazoa</taxon>
        <taxon>Spiralia</taxon>
        <taxon>Lophotrochozoa</taxon>
        <taxon>Mollusca</taxon>
        <taxon>Bivalvia</taxon>
        <taxon>Autobranchia</taxon>
        <taxon>Heteroconchia</taxon>
        <taxon>Palaeoheterodonta</taxon>
        <taxon>Unionida</taxon>
        <taxon>Unionoidea</taxon>
        <taxon>Unionidae</taxon>
        <taxon>Unioninae</taxon>
        <taxon>Sinanodonta</taxon>
    </lineage>
</organism>
<evidence type="ECO:0000313" key="5">
    <source>
        <dbReference type="Proteomes" id="UP001634394"/>
    </source>
</evidence>
<reference evidence="4 5" key="1">
    <citation type="submission" date="2024-11" db="EMBL/GenBank/DDBJ databases">
        <title>Chromosome-level genome assembly of the freshwater bivalve Anodonta woodiana.</title>
        <authorList>
            <person name="Chen X."/>
        </authorList>
    </citation>
    <scope>NUCLEOTIDE SEQUENCE [LARGE SCALE GENOMIC DNA]</scope>
    <source>
        <strain evidence="4">MN2024</strain>
        <tissue evidence="4">Gills</tissue>
    </source>
</reference>
<comment type="caution">
    <text evidence="4">The sequence shown here is derived from an EMBL/GenBank/DDBJ whole genome shotgun (WGS) entry which is preliminary data.</text>
</comment>
<sequence>MEYLPVILHSLTVALLLIIFIIFLFISGSFAPATSSSFDPFEKYGKWPAVIMYILRFLTLVPLPLSFCNFIGIVSFNTHPQKPKLKTSTLFGPFICFRVVTRGTFPELVKKNVQRNIEICSRIGLDNYIVEVVTDTAVNLPKSPRMRETVVPSTYQTMNRTMYKARALNYCLENGVNVLNDNDWIVHLDEETILTDSSVIGIINFINDGIYQFGQGVITYANEEIVNWLTTIADLVRVGMDYGMIRFSLKMLHRPLFSWKGSFIVSNAGAERSIKYDFGQEGSIAEDCFFALTAWKEGYKFGFIDGEMWEKSTFSVMDYIRQRKRWVQGIYNAICSSRIPCRFKFGISFMMLGWLLMPFTVPNVVLVPLYPLPMWRIVNSLCAFMGAVMLFLFIFGAIKSFSIRRIGICRYIMLCFVPLLIVPVSSVLETIGVIWAMYTRKTSSFHIVDKQTTVTSELITTRHTVLHV</sequence>
<keyword evidence="1" id="KW-1133">Transmembrane helix</keyword>
<feature type="transmembrane region" description="Helical" evidence="1">
    <location>
        <begin position="410"/>
        <end position="438"/>
    </location>
</feature>
<feature type="transmembrane region" description="Helical" evidence="1">
    <location>
        <begin position="7"/>
        <end position="30"/>
    </location>
</feature>
<feature type="domain" description="Glycosyltransferase 2-like" evidence="2">
    <location>
        <begin position="184"/>
        <end position="393"/>
    </location>
</feature>
<dbReference type="InterPro" id="IPR001173">
    <property type="entry name" value="Glyco_trans_2-like"/>
</dbReference>
<gene>
    <name evidence="3" type="ORF">ACJMK2_032562</name>
    <name evidence="4" type="ORF">ACJMK2_032572</name>
</gene>
<feature type="transmembrane region" description="Helical" evidence="1">
    <location>
        <begin position="347"/>
        <end position="371"/>
    </location>
</feature>